<evidence type="ECO:0000313" key="2">
    <source>
        <dbReference type="EMBL" id="GHO90762.1"/>
    </source>
</evidence>
<dbReference type="InterPro" id="IPR027417">
    <property type="entry name" value="P-loop_NTPase"/>
</dbReference>
<protein>
    <recommendedName>
        <fullName evidence="1">Peptidase C14 caspase domain-containing protein</fullName>
    </recommendedName>
</protein>
<dbReference type="Gene3D" id="3.40.50.1460">
    <property type="match status" value="1"/>
</dbReference>
<dbReference type="RefSeq" id="WP_220201708.1">
    <property type="nucleotide sequence ID" value="NZ_BNJK01000001.1"/>
</dbReference>
<evidence type="ECO:0000259" key="1">
    <source>
        <dbReference type="Pfam" id="PF00656"/>
    </source>
</evidence>
<sequence length="441" mass="49264">MSDEVTGSSQGEQAGKRLAVVVGVNGPSAPGRAPLRYAVEDAEAMAQVLQSEACGFELFAAPLLGEQAPTSAIKQAILGLISSLGEQDTALFYFSGHAEAILIDANLDDVYLISHDFQPAWIRYDKDAQLSLRWLRRCFFEHERAKNILIILDCCYAGRFRDSAPDLYLDELQHRLRYYFGEPGAESLARRGGVRLALTATGETVAKEADGHGLFTGHLLAALRGEQEQAINEQGQITFASLVDYLNAVMPNAQQPHDFGANRGLILATYLAFSQEQRQRREQAARQAEREQRLRSMLSDHSGFLQDRLASFVGREKELREVHKRIEALLSTGGYLTITGQAGQGKSSVIAKLIEAQSQAQGNLERVVFHFIPLTPPPDYQVALLRNLMAWTCMWLARVEPRLGKTFLESFKRSPRRVDRNVFSSMDWINYKQTLRLGYVT</sequence>
<name>A0A8J3IFT2_9CHLR</name>
<feature type="domain" description="Peptidase C14 caspase" evidence="1">
    <location>
        <begin position="16"/>
        <end position="250"/>
    </location>
</feature>
<dbReference type="Proteomes" id="UP000597444">
    <property type="component" value="Unassembled WGS sequence"/>
</dbReference>
<organism evidence="2 3">
    <name type="scientific">Reticulibacter mediterranei</name>
    <dbReference type="NCBI Taxonomy" id="2778369"/>
    <lineage>
        <taxon>Bacteria</taxon>
        <taxon>Bacillati</taxon>
        <taxon>Chloroflexota</taxon>
        <taxon>Ktedonobacteria</taxon>
        <taxon>Ktedonobacterales</taxon>
        <taxon>Reticulibacteraceae</taxon>
        <taxon>Reticulibacter</taxon>
    </lineage>
</organism>
<dbReference type="GO" id="GO:0004197">
    <property type="term" value="F:cysteine-type endopeptidase activity"/>
    <property type="evidence" value="ECO:0007669"/>
    <property type="project" value="InterPro"/>
</dbReference>
<dbReference type="InterPro" id="IPR011600">
    <property type="entry name" value="Pept_C14_caspase"/>
</dbReference>
<dbReference type="Gene3D" id="3.40.50.300">
    <property type="entry name" value="P-loop containing nucleotide triphosphate hydrolases"/>
    <property type="match status" value="1"/>
</dbReference>
<keyword evidence="3" id="KW-1185">Reference proteome</keyword>
<gene>
    <name evidence="2" type="ORF">KSF_008100</name>
</gene>
<evidence type="ECO:0000313" key="3">
    <source>
        <dbReference type="Proteomes" id="UP000597444"/>
    </source>
</evidence>
<dbReference type="EMBL" id="BNJK01000001">
    <property type="protein sequence ID" value="GHO90762.1"/>
    <property type="molecule type" value="Genomic_DNA"/>
</dbReference>
<dbReference type="AlphaFoldDB" id="A0A8J3IFT2"/>
<accession>A0A8J3IFT2</accession>
<proteinExistence type="predicted"/>
<dbReference type="GO" id="GO:0006508">
    <property type="term" value="P:proteolysis"/>
    <property type="evidence" value="ECO:0007669"/>
    <property type="project" value="InterPro"/>
</dbReference>
<reference evidence="2" key="1">
    <citation type="submission" date="2020-10" db="EMBL/GenBank/DDBJ databases">
        <title>Taxonomic study of unclassified bacteria belonging to the class Ktedonobacteria.</title>
        <authorList>
            <person name="Yabe S."/>
            <person name="Wang C.M."/>
            <person name="Zheng Y."/>
            <person name="Sakai Y."/>
            <person name="Cavaletti L."/>
            <person name="Monciardini P."/>
            <person name="Donadio S."/>
        </authorList>
    </citation>
    <scope>NUCLEOTIDE SEQUENCE</scope>
    <source>
        <strain evidence="2">ID150040</strain>
    </source>
</reference>
<comment type="caution">
    <text evidence="2">The sequence shown here is derived from an EMBL/GenBank/DDBJ whole genome shotgun (WGS) entry which is preliminary data.</text>
</comment>
<dbReference type="Pfam" id="PF00656">
    <property type="entry name" value="Peptidase_C14"/>
    <property type="match status" value="1"/>
</dbReference>
<dbReference type="SUPFAM" id="SSF52540">
    <property type="entry name" value="P-loop containing nucleoside triphosphate hydrolases"/>
    <property type="match status" value="1"/>
</dbReference>